<dbReference type="EMBL" id="QGUB01000003">
    <property type="protein sequence ID" value="PWW47040.1"/>
    <property type="molecule type" value="Genomic_DNA"/>
</dbReference>
<dbReference type="AlphaFoldDB" id="A0A317RGY9"/>
<name>A0A317RGY9_9BURK</name>
<evidence type="ECO:0008006" key="3">
    <source>
        <dbReference type="Google" id="ProtNLM"/>
    </source>
</evidence>
<evidence type="ECO:0000313" key="1">
    <source>
        <dbReference type="EMBL" id="PWW47040.1"/>
    </source>
</evidence>
<accession>A0A317RGY9</accession>
<protein>
    <recommendedName>
        <fullName evidence="3">Glycosyl transferase family 2</fullName>
    </recommendedName>
</protein>
<comment type="caution">
    <text evidence="1">The sequence shown here is derived from an EMBL/GenBank/DDBJ whole genome shotgun (WGS) entry which is preliminary data.</text>
</comment>
<keyword evidence="2" id="KW-1185">Reference proteome</keyword>
<dbReference type="Proteomes" id="UP000246483">
    <property type="component" value="Unassembled WGS sequence"/>
</dbReference>
<sequence length="230" mass="26023">MYWDNIPSVILQKQREVFAALDVPLQQESAHRIPHGTWMNGVVERMDSDDIVIFCDIDAFPLKRSAYDMAVAHAERGAIFGLSQFSNHKKTTHTYAGPMFMAFRKRVWEQLGRPDLKSSSAYDAAEGMSALAREQGVPLVLHKPTSTLISKFALGNEGVFGIGTFYGDNDFFHLFESREPAYEQLLVAVADDAIAQRPLQFAQYLEAAMALQQGTPLVKKKRRWWRRLLG</sequence>
<organism evidence="1 2">
    <name type="scientific">Melaminivora alkalimesophila</name>
    <dbReference type="NCBI Taxonomy" id="1165852"/>
    <lineage>
        <taxon>Bacteria</taxon>
        <taxon>Pseudomonadati</taxon>
        <taxon>Pseudomonadota</taxon>
        <taxon>Betaproteobacteria</taxon>
        <taxon>Burkholderiales</taxon>
        <taxon>Comamonadaceae</taxon>
        <taxon>Melaminivora</taxon>
    </lineage>
</organism>
<reference evidence="1 2" key="1">
    <citation type="submission" date="2018-05" db="EMBL/GenBank/DDBJ databases">
        <title>Genomic Encyclopedia of Type Strains, Phase IV (KMG-IV): sequencing the most valuable type-strain genomes for metagenomic binning, comparative biology and taxonomic classification.</title>
        <authorList>
            <person name="Goeker M."/>
        </authorList>
    </citation>
    <scope>NUCLEOTIDE SEQUENCE [LARGE SCALE GENOMIC DNA]</scope>
    <source>
        <strain evidence="1 2">DSM 26006</strain>
    </source>
</reference>
<proteinExistence type="predicted"/>
<evidence type="ECO:0000313" key="2">
    <source>
        <dbReference type="Proteomes" id="UP000246483"/>
    </source>
</evidence>
<gene>
    <name evidence="1" type="ORF">DFR36_103316</name>
</gene>